<dbReference type="AlphaFoldDB" id="A0A1T4X852"/>
<evidence type="ECO:0008006" key="4">
    <source>
        <dbReference type="Google" id="ProtNLM"/>
    </source>
</evidence>
<sequence>MPRQCLFLFLMLFPLCVSSAWAAPEPGTPEYAARMVYEGGHTLNFAMMADHACMTEQDREELKTFFASQIEELRRAGVDYDAVGYDFSQVVYTLVEQDRDLARVRIAGPYAIIMPTGTEWDEDPDVIIVQRIDGQWRMCGDQSRANMPLAEYRAWLEGSGSVAGQAPVSGPSPVEVTRAFCEAVYRIDAHTMEANMCRAMRGAGLVEMAENARKEFDTMGVDWSKVQHDFTGLRYELVRQEGGMAEVRLTGSYVRTHPVIGGKEQQEDQVFMLRAEDGRWVVCE</sequence>
<dbReference type="OrthoDB" id="9820323at2"/>
<gene>
    <name evidence="2" type="ORF">SAMN02745704_01902</name>
</gene>
<evidence type="ECO:0000313" key="2">
    <source>
        <dbReference type="EMBL" id="SKA85607.1"/>
    </source>
</evidence>
<feature type="chain" id="PRO_5013046653" description="DUF3828 domain-containing protein" evidence="1">
    <location>
        <begin position="23"/>
        <end position="284"/>
    </location>
</feature>
<feature type="signal peptide" evidence="1">
    <location>
        <begin position="1"/>
        <end position="22"/>
    </location>
</feature>
<dbReference type="Proteomes" id="UP000190027">
    <property type="component" value="Unassembled WGS sequence"/>
</dbReference>
<reference evidence="2 3" key="1">
    <citation type="submission" date="2017-02" db="EMBL/GenBank/DDBJ databases">
        <authorList>
            <person name="Peterson S.W."/>
        </authorList>
    </citation>
    <scope>NUCLEOTIDE SEQUENCE [LARGE SCALE GENOMIC DNA]</scope>
    <source>
        <strain evidence="2 3">DSM 16080</strain>
    </source>
</reference>
<keyword evidence="1" id="KW-0732">Signal</keyword>
<organism evidence="2 3">
    <name type="scientific">Paucidesulfovibrio gracilis DSM 16080</name>
    <dbReference type="NCBI Taxonomy" id="1121449"/>
    <lineage>
        <taxon>Bacteria</taxon>
        <taxon>Pseudomonadati</taxon>
        <taxon>Thermodesulfobacteriota</taxon>
        <taxon>Desulfovibrionia</taxon>
        <taxon>Desulfovibrionales</taxon>
        <taxon>Desulfovibrionaceae</taxon>
        <taxon>Paucidesulfovibrio</taxon>
    </lineage>
</organism>
<evidence type="ECO:0000256" key="1">
    <source>
        <dbReference type="SAM" id="SignalP"/>
    </source>
</evidence>
<dbReference type="EMBL" id="FUYC01000008">
    <property type="protein sequence ID" value="SKA85607.1"/>
    <property type="molecule type" value="Genomic_DNA"/>
</dbReference>
<proteinExistence type="predicted"/>
<evidence type="ECO:0000313" key="3">
    <source>
        <dbReference type="Proteomes" id="UP000190027"/>
    </source>
</evidence>
<accession>A0A1T4X852</accession>
<keyword evidence="3" id="KW-1185">Reference proteome</keyword>
<dbReference type="RefSeq" id="WP_078717459.1">
    <property type="nucleotide sequence ID" value="NZ_FUYC01000008.1"/>
</dbReference>
<protein>
    <recommendedName>
        <fullName evidence="4">DUF3828 domain-containing protein</fullName>
    </recommendedName>
</protein>
<name>A0A1T4X852_9BACT</name>